<reference evidence="10 11" key="2">
    <citation type="submission" date="2015-05" db="EMBL/GenBank/DDBJ databases">
        <authorList>
            <person name="Morales-Cruz A."/>
            <person name="Amrine K.C."/>
            <person name="Cantu D."/>
        </authorList>
    </citation>
    <scope>NUCLEOTIDE SEQUENCE [LARGE SCALE GENOMIC DNA]</scope>
    <source>
        <strain evidence="10">UCRPC4</strain>
    </source>
</reference>
<evidence type="ECO:0000256" key="7">
    <source>
        <dbReference type="ARBA" id="ARBA00037226"/>
    </source>
</evidence>
<sequence>MPASSIKYRHLGRTSAHRQALLRNLVTSLIERESIATTWPKAKEAQRVAEKLISLGKRNTGEARTKAESYLFNSHLHIPKVFGTLRERYANRPGGYTRVLRIEPKKDDQAPSAILELVDGPRDMRFSLTAATLLKRREDGLSTMNEITSMNVHKVTRFRPGGEEDLEKEITRLKNLKLRDEERRSKLEEEGKEIKEPTVVRWSAGGGRTRKAIRNGGRTDKDNESGKTDRDDEDWEN</sequence>
<keyword evidence="3 8" id="KW-0689">Ribosomal protein</keyword>
<name>A0A0G2EYH1_PHACM</name>
<comment type="subcellular location">
    <subcellularLocation>
        <location evidence="1">Mitochondrion</location>
    </subcellularLocation>
</comment>
<dbReference type="InterPro" id="IPR036373">
    <property type="entry name" value="Ribosomal_bL17_sf"/>
</dbReference>
<comment type="function">
    <text evidence="7">Component of the mitochondrial ribosome (mitoribosome), a dedicated translation machinery responsible for the synthesis of mitochondrial genome-encoded proteins, including at least some of the essential transmembrane subunits of the mitochondrial respiratory chain. The mitoribosomes are attached to the mitochondrial inner membrane and translation products are cotranslationally integrated into the membrane.</text>
</comment>
<feature type="compositionally biased region" description="Basic and acidic residues" evidence="9">
    <location>
        <begin position="217"/>
        <end position="230"/>
    </location>
</feature>
<proteinExistence type="inferred from homology"/>
<keyword evidence="11" id="KW-1185">Reference proteome</keyword>
<dbReference type="PANTHER" id="PTHR14413:SF16">
    <property type="entry name" value="LARGE RIBOSOMAL SUBUNIT PROTEIN BL17M"/>
    <property type="match status" value="1"/>
</dbReference>
<keyword evidence="4" id="KW-0496">Mitochondrion</keyword>
<dbReference type="OrthoDB" id="275000at2759"/>
<evidence type="ECO:0000256" key="6">
    <source>
        <dbReference type="ARBA" id="ARBA00035290"/>
    </source>
</evidence>
<dbReference type="FunFam" id="3.90.1030.10:FF:000005">
    <property type="entry name" value="Probable 50S ribosomal protein L17"/>
    <property type="match status" value="1"/>
</dbReference>
<keyword evidence="5 8" id="KW-0687">Ribonucleoprotein</keyword>
<gene>
    <name evidence="10" type="ORF">UCRPC4_g00885</name>
</gene>
<evidence type="ECO:0000313" key="11">
    <source>
        <dbReference type="Proteomes" id="UP000053317"/>
    </source>
</evidence>
<dbReference type="NCBIfam" id="TIGR00059">
    <property type="entry name" value="L17"/>
    <property type="match status" value="1"/>
</dbReference>
<organism evidence="10 11">
    <name type="scientific">Phaeomoniella chlamydospora</name>
    <name type="common">Phaeoacremonium chlamydosporum</name>
    <dbReference type="NCBI Taxonomy" id="158046"/>
    <lineage>
        <taxon>Eukaryota</taxon>
        <taxon>Fungi</taxon>
        <taxon>Dikarya</taxon>
        <taxon>Ascomycota</taxon>
        <taxon>Pezizomycotina</taxon>
        <taxon>Eurotiomycetes</taxon>
        <taxon>Chaetothyriomycetidae</taxon>
        <taxon>Phaeomoniellales</taxon>
        <taxon>Phaeomoniellaceae</taxon>
        <taxon>Phaeomoniella</taxon>
    </lineage>
</organism>
<evidence type="ECO:0000256" key="3">
    <source>
        <dbReference type="ARBA" id="ARBA00022980"/>
    </source>
</evidence>
<dbReference type="GO" id="GO:0006412">
    <property type="term" value="P:translation"/>
    <property type="evidence" value="ECO:0007669"/>
    <property type="project" value="InterPro"/>
</dbReference>
<reference evidence="10 11" key="1">
    <citation type="submission" date="2015-05" db="EMBL/GenBank/DDBJ databases">
        <title>Distinctive expansion of gene families associated with plant cell wall degradation and secondary metabolism in the genomes of grapevine trunk pathogens.</title>
        <authorList>
            <person name="Lawrence D.P."/>
            <person name="Travadon R."/>
            <person name="Rolshausen P.E."/>
            <person name="Baumgartner K."/>
        </authorList>
    </citation>
    <scope>NUCLEOTIDE SEQUENCE [LARGE SCALE GENOMIC DNA]</scope>
    <source>
        <strain evidence="10">UCRPC4</strain>
    </source>
</reference>
<evidence type="ECO:0000256" key="9">
    <source>
        <dbReference type="SAM" id="MobiDB-lite"/>
    </source>
</evidence>
<accession>A0A0G2EYH1</accession>
<evidence type="ECO:0000256" key="2">
    <source>
        <dbReference type="ARBA" id="ARBA00008777"/>
    </source>
</evidence>
<feature type="region of interest" description="Disordered" evidence="9">
    <location>
        <begin position="182"/>
        <end position="237"/>
    </location>
</feature>
<evidence type="ECO:0000256" key="1">
    <source>
        <dbReference type="ARBA" id="ARBA00004173"/>
    </source>
</evidence>
<dbReference type="SUPFAM" id="SSF64263">
    <property type="entry name" value="Prokaryotic ribosomal protein L17"/>
    <property type="match status" value="1"/>
</dbReference>
<dbReference type="Pfam" id="PF01196">
    <property type="entry name" value="Ribosomal_L17"/>
    <property type="match status" value="1"/>
</dbReference>
<dbReference type="Proteomes" id="UP000053317">
    <property type="component" value="Unassembled WGS sequence"/>
</dbReference>
<dbReference type="GO" id="GO:0005762">
    <property type="term" value="C:mitochondrial large ribosomal subunit"/>
    <property type="evidence" value="ECO:0007669"/>
    <property type="project" value="EnsemblFungi"/>
</dbReference>
<dbReference type="PANTHER" id="PTHR14413">
    <property type="entry name" value="RIBOSOMAL PROTEIN L17"/>
    <property type="match status" value="1"/>
</dbReference>
<feature type="compositionally biased region" description="Basic and acidic residues" evidence="9">
    <location>
        <begin position="182"/>
        <end position="198"/>
    </location>
</feature>
<comment type="caution">
    <text evidence="10">The sequence shown here is derived from an EMBL/GenBank/DDBJ whole genome shotgun (WGS) entry which is preliminary data.</text>
</comment>
<dbReference type="AlphaFoldDB" id="A0A0G2EYH1"/>
<dbReference type="Gene3D" id="3.90.1030.10">
    <property type="entry name" value="Ribosomal protein L17"/>
    <property type="match status" value="1"/>
</dbReference>
<evidence type="ECO:0000256" key="5">
    <source>
        <dbReference type="ARBA" id="ARBA00023274"/>
    </source>
</evidence>
<dbReference type="GO" id="GO:0003735">
    <property type="term" value="F:structural constituent of ribosome"/>
    <property type="evidence" value="ECO:0007669"/>
    <property type="project" value="EnsemblFungi"/>
</dbReference>
<evidence type="ECO:0000313" key="10">
    <source>
        <dbReference type="EMBL" id="KKY27652.1"/>
    </source>
</evidence>
<evidence type="ECO:0000256" key="8">
    <source>
        <dbReference type="RuleBase" id="RU000660"/>
    </source>
</evidence>
<protein>
    <recommendedName>
        <fullName evidence="6">Large ribosomal subunit protein bL17m</fullName>
    </recommendedName>
</protein>
<dbReference type="InterPro" id="IPR000456">
    <property type="entry name" value="Ribosomal_bL17"/>
</dbReference>
<evidence type="ECO:0000256" key="4">
    <source>
        <dbReference type="ARBA" id="ARBA00023128"/>
    </source>
</evidence>
<comment type="similarity">
    <text evidence="2 8">Belongs to the bacterial ribosomal protein bL17 family.</text>
</comment>
<dbReference type="EMBL" id="LCWF01000022">
    <property type="protein sequence ID" value="KKY27652.1"/>
    <property type="molecule type" value="Genomic_DNA"/>
</dbReference>